<dbReference type="Proteomes" id="UP000449547">
    <property type="component" value="Unassembled WGS sequence"/>
</dbReference>
<dbReference type="VEuPathDB" id="FungiDB:DIURU_004102"/>
<gene>
    <name evidence="5" type="ORF">DIURU_004102</name>
</gene>
<evidence type="ECO:0000256" key="2">
    <source>
        <dbReference type="ARBA" id="ARBA00007991"/>
    </source>
</evidence>
<dbReference type="RefSeq" id="XP_034011123.1">
    <property type="nucleotide sequence ID" value="XM_034156939.1"/>
</dbReference>
<evidence type="ECO:0000256" key="3">
    <source>
        <dbReference type="ARBA" id="ARBA00022448"/>
    </source>
</evidence>
<evidence type="ECO:0000256" key="1">
    <source>
        <dbReference type="ARBA" id="ARBA00004123"/>
    </source>
</evidence>
<dbReference type="GO" id="GO:0005737">
    <property type="term" value="C:cytoplasm"/>
    <property type="evidence" value="ECO:0007669"/>
    <property type="project" value="TreeGrafter"/>
</dbReference>
<organism evidence="5 6">
    <name type="scientific">Diutina rugosa</name>
    <name type="common">Yeast</name>
    <name type="synonym">Candida rugosa</name>
    <dbReference type="NCBI Taxonomy" id="5481"/>
    <lineage>
        <taxon>Eukaryota</taxon>
        <taxon>Fungi</taxon>
        <taxon>Dikarya</taxon>
        <taxon>Ascomycota</taxon>
        <taxon>Saccharomycotina</taxon>
        <taxon>Pichiomycetes</taxon>
        <taxon>Debaryomycetaceae</taxon>
        <taxon>Diutina</taxon>
    </lineage>
</organism>
<keyword evidence="6" id="KW-1185">Reference proteome</keyword>
<keyword evidence="4" id="KW-0539">Nucleus</keyword>
<dbReference type="SUPFAM" id="SSF48371">
    <property type="entry name" value="ARM repeat"/>
    <property type="match status" value="1"/>
</dbReference>
<evidence type="ECO:0000313" key="5">
    <source>
        <dbReference type="EMBL" id="KAA8899845.1"/>
    </source>
</evidence>
<proteinExistence type="inferred from homology"/>
<dbReference type="OrthoDB" id="2016913at2759"/>
<evidence type="ECO:0000256" key="4">
    <source>
        <dbReference type="ARBA" id="ARBA00023242"/>
    </source>
</evidence>
<dbReference type="GO" id="GO:0005634">
    <property type="term" value="C:nucleus"/>
    <property type="evidence" value="ECO:0007669"/>
    <property type="project" value="UniProtKB-SubCell"/>
</dbReference>
<dbReference type="Gene3D" id="1.25.10.10">
    <property type="entry name" value="Leucine-rich Repeat Variant"/>
    <property type="match status" value="1"/>
</dbReference>
<accession>A0A642UIY9</accession>
<dbReference type="PANTHER" id="PTHR12363">
    <property type="entry name" value="TRANSPORTIN 3 AND IMPORTIN 13"/>
    <property type="match status" value="1"/>
</dbReference>
<dbReference type="AlphaFoldDB" id="A0A642UIY9"/>
<sequence>MAYNLDEVVASIDALHATKDNAHIATIQDQLQRLQKSEHGYTLGRQLLHRPQAPVQYFGALTITVFVTTHPDQVIPHAQQLLPDLVATMYEVYSQGRQHAYVLRKLISGFALIYRLLAASESSDARLDPATLLVQSPQFTVAEIGALTEPQWEILLQFYTIMPEDYRRETSKQLHENVKRDVWPSVSQVLIHDPPNQVLAMGAAAAWVPYIATADGFLSPRYSVDDARPLIQYMLAGLTPSDLEGAAVALSGLTEVYEMCPSLLDTDTKNQVTEILFTPGHYGPRVIDNVIGGGELADDSTFVDAFVTFLGAYLGHHILYLSRHLHEESVQQILRIVLRFCHFDGQSPLEESVSEPLLMFWEEFVSTLEHDATFIKQTFQNNPESYKAHTEARDQILQQCTQVYWQKAQIHDELPSELVQYRTSVGDLFVSVSELISIPFYITIADSVKSALQASNATDLEVSLYMWYKVTEELAFYDECSDHTSIVVDVFRQGLIEGASALMGQQTYVSRQLEITTLRLLGSLKFVFNTDAGAEYLSAVLEFLFGVILTGSVPSLIASKTVLEICQESPARMVPFLPNLEPVVEQMIGDGRVDNVIRERMCNAVVSIAQGVKDPAQFASVIKAVVSKIVAVAASLINDPDVLAAIEDYAVSLVSCINEVAKASRLPEDHDDWLTPDQQRQTNEYWSQDPLEIKPLILNCISQFGLQVDLLARNPIVVEKCCHIFKNGLGEAVDGPFCFPLATILDFISTKIPATDPAHCIPLYSLLETITITSAPKLGANEVAEIVRIAFVDRQAQLTHDSDLVKPVLLVFTTLIDKTPSHLIKLSAFQNQGLLFALEAFSSKDIFTIKAVNQFWSKFLQLKRGSHEDHQLLQNLVVGDGGRQSLGFRLTEALTVSFVTGLRSSLEHYYPVFRTLVAKLPMHFKQWLSVVVESLPLTKCGQEVRQQFVSQLMVTRGQRQAHDVLKRFWLAANGLSEYK</sequence>
<comment type="caution">
    <text evidence="5">The sequence shown here is derived from an EMBL/GenBank/DDBJ whole genome shotgun (WGS) entry which is preliminary data.</text>
</comment>
<evidence type="ECO:0008006" key="7">
    <source>
        <dbReference type="Google" id="ProtNLM"/>
    </source>
</evidence>
<comment type="subcellular location">
    <subcellularLocation>
        <location evidence="1">Nucleus</location>
    </subcellularLocation>
</comment>
<dbReference type="InterPro" id="IPR051345">
    <property type="entry name" value="Importin_beta-like_NTR"/>
</dbReference>
<dbReference type="EMBL" id="SWFT01000120">
    <property type="protein sequence ID" value="KAA8899845.1"/>
    <property type="molecule type" value="Genomic_DNA"/>
</dbReference>
<reference evidence="5 6" key="1">
    <citation type="submission" date="2019-07" db="EMBL/GenBank/DDBJ databases">
        <title>Genome assembly of two rare yeast pathogens: Diutina rugosa and Trichomonascus ciferrii.</title>
        <authorList>
            <person name="Mixao V."/>
            <person name="Saus E."/>
            <person name="Hansen A."/>
            <person name="Lass-Flor C."/>
            <person name="Gabaldon T."/>
        </authorList>
    </citation>
    <scope>NUCLEOTIDE SEQUENCE [LARGE SCALE GENOMIC DNA]</scope>
    <source>
        <strain evidence="5 6">CBS 613</strain>
    </source>
</reference>
<dbReference type="InterPro" id="IPR011989">
    <property type="entry name" value="ARM-like"/>
</dbReference>
<dbReference type="GO" id="GO:0006606">
    <property type="term" value="P:protein import into nucleus"/>
    <property type="evidence" value="ECO:0007669"/>
    <property type="project" value="TreeGrafter"/>
</dbReference>
<dbReference type="InterPro" id="IPR016024">
    <property type="entry name" value="ARM-type_fold"/>
</dbReference>
<evidence type="ECO:0000313" key="6">
    <source>
        <dbReference type="Proteomes" id="UP000449547"/>
    </source>
</evidence>
<dbReference type="PANTHER" id="PTHR12363:SF33">
    <property type="entry name" value="IMPORTIN-13"/>
    <property type="match status" value="1"/>
</dbReference>
<dbReference type="OMA" id="CLASIGK"/>
<name>A0A642UIY9_DIURU</name>
<protein>
    <recommendedName>
        <fullName evidence="7">Importin N-terminal domain-containing protein</fullName>
    </recommendedName>
</protein>
<keyword evidence="3" id="KW-0813">Transport</keyword>
<comment type="similarity">
    <text evidence="2">Belongs to the importin beta family.</text>
</comment>
<dbReference type="GeneID" id="54782753"/>